<comment type="caution">
    <text evidence="1">The sequence shown here is derived from an EMBL/GenBank/DDBJ whole genome shotgun (WGS) entry which is preliminary data.</text>
</comment>
<dbReference type="Proteomes" id="UP001624684">
    <property type="component" value="Unassembled WGS sequence"/>
</dbReference>
<gene>
    <name evidence="1" type="ORF">ACJHVH_05820</name>
</gene>
<dbReference type="RefSeq" id="WP_407069102.1">
    <property type="nucleotide sequence ID" value="NZ_JBJJXE010000007.1"/>
</dbReference>
<keyword evidence="2" id="KW-1185">Reference proteome</keyword>
<reference evidence="1 2" key="1">
    <citation type="submission" date="2024-11" db="EMBL/GenBank/DDBJ databases">
        <title>First Report of Moraxella oculi in Brazil in an Infectious Bovine Keratoconjunctivitis Outbreak.</title>
        <authorList>
            <person name="Carvalho C.V."/>
            <person name="Domingues R."/>
            <person name="Coutinho C."/>
            <person name="Honorio N.T.B.S."/>
            <person name="Faza D.R.L.R."/>
            <person name="Carvalho W.A."/>
            <person name="Machado A.B.F."/>
            <person name="Martins M.F."/>
            <person name="Gaspar E.B."/>
        </authorList>
    </citation>
    <scope>NUCLEOTIDE SEQUENCE [LARGE SCALE GENOMIC DNA]</scope>
    <source>
        <strain evidence="1 2">2117LE</strain>
    </source>
</reference>
<proteinExistence type="predicted"/>
<protein>
    <recommendedName>
        <fullName evidence="3">Phage coat protein</fullName>
    </recommendedName>
</protein>
<organism evidence="1 2">
    <name type="scientific">Moraxella oculi</name>
    <dbReference type="NCBI Taxonomy" id="2940516"/>
    <lineage>
        <taxon>Bacteria</taxon>
        <taxon>Pseudomonadati</taxon>
        <taxon>Pseudomonadota</taxon>
        <taxon>Gammaproteobacteria</taxon>
        <taxon>Moraxellales</taxon>
        <taxon>Moraxellaceae</taxon>
        <taxon>Moraxella</taxon>
    </lineage>
</organism>
<sequence length="328" mass="35591">MATTQLSDIIAPENFTPYILENTATKTRIVESGLLVKNAQIVNMLRSGSTSFNVPFWRDIANGAEADIISDDPDQHSTPKKLTAFKQNVRKAYLHNSWSSMGLSAEIAGSNPLEAIQDRIITYWGNELQKRLIASLKGIMASNKANNAGDMVHDISSLSKNNTFSSTAVIDTAGTLGDSFGDVVAIAMHSKTYFDALKNDLIATLTDSQGKPFQTFRGLLVIVDDGLTPDEQGNYLTVLLGRGVFSYGVSEPAHTKGTALEVIESAGYGGGMQVLHSRLNMAIQPLGFTWVEGDLQGESPTVAELAKADHWKRITERKNIPLAFLISK</sequence>
<evidence type="ECO:0000313" key="2">
    <source>
        <dbReference type="Proteomes" id="UP001624684"/>
    </source>
</evidence>
<evidence type="ECO:0000313" key="1">
    <source>
        <dbReference type="EMBL" id="MFL1732510.1"/>
    </source>
</evidence>
<evidence type="ECO:0008006" key="3">
    <source>
        <dbReference type="Google" id="ProtNLM"/>
    </source>
</evidence>
<accession>A0ABW8UB74</accession>
<dbReference type="EMBL" id="JBJJXE010000007">
    <property type="protein sequence ID" value="MFL1732510.1"/>
    <property type="molecule type" value="Genomic_DNA"/>
</dbReference>
<name>A0ABW8UB74_9GAMM</name>